<keyword evidence="3 9" id="KW-0489">Methyltransferase</keyword>
<evidence type="ECO:0000259" key="8">
    <source>
        <dbReference type="Pfam" id="PF01555"/>
    </source>
</evidence>
<dbReference type="PROSITE" id="PS00092">
    <property type="entry name" value="N6_MTASE"/>
    <property type="match status" value="1"/>
</dbReference>
<evidence type="ECO:0000256" key="6">
    <source>
        <dbReference type="ARBA" id="ARBA00047942"/>
    </source>
</evidence>
<dbReference type="InterPro" id="IPR029063">
    <property type="entry name" value="SAM-dependent_MTases_sf"/>
</dbReference>
<dbReference type="RefSeq" id="WP_010853659.1">
    <property type="nucleotide sequence ID" value="NZ_AQHR01000044.1"/>
</dbReference>
<evidence type="ECO:0000256" key="3">
    <source>
        <dbReference type="ARBA" id="ARBA00022603"/>
    </source>
</evidence>
<feature type="domain" description="DNA methylase N-4/N-6" evidence="8">
    <location>
        <begin position="70"/>
        <end position="387"/>
    </location>
</feature>
<organism evidence="9 10">
    <name type="scientific">Lunatimonas lonarensis</name>
    <dbReference type="NCBI Taxonomy" id="1232681"/>
    <lineage>
        <taxon>Bacteria</taxon>
        <taxon>Pseudomonadati</taxon>
        <taxon>Bacteroidota</taxon>
        <taxon>Cytophagia</taxon>
        <taxon>Cytophagales</taxon>
        <taxon>Cyclobacteriaceae</taxon>
    </lineage>
</organism>
<dbReference type="OrthoDB" id="9800801at2"/>
<dbReference type="Pfam" id="PF01555">
    <property type="entry name" value="N6_N4_Mtase"/>
    <property type="match status" value="1"/>
</dbReference>
<protein>
    <recommendedName>
        <fullName evidence="2">site-specific DNA-methyltransferase (adenine-specific)</fullName>
        <ecNumber evidence="2">2.1.1.72</ecNumber>
    </recommendedName>
</protein>
<dbReference type="PRINTS" id="PR00506">
    <property type="entry name" value="D21N6MTFRASE"/>
</dbReference>
<dbReference type="InterPro" id="IPR002052">
    <property type="entry name" value="DNA_methylase_N6_adenine_CS"/>
</dbReference>
<sequence>MPTLHFKGKTFVQNHHLAVKYHQLVPKKEFSLTDPAYGGTGTVSLHDNLIIQGDNLKALKALLPTYSGKVKCIYIDPPYNTGNEKWVYNDNVNSPMIQEWLGKVVDKEDMTKHDKWLCMMMPRLKLLRELLSEDGVIIISIDDNEQHRLRMLCDEIFGEENFVVDIAWRSGDSSNNDAKTFSNDYNSTLVYSKSLEWLPNRLERTDKNNQHYKNPDNDPRGPWFAGNVSSPNPRENLRYDLKTPSGKTISPPANGWRWKEETMQEMIDTGEIIFSEDESRIIKKTYLEDQGGLAPSNLWHDIEETGHNRQAKYEQNNLFPEKTTSEQFKTPKPVKFIKRILQLATNPDSIILDSFAGSATTAHAVLELNKEDGGKRKFILVEMEDYADSITAERVRRVIKGVKTAKSELLKKGTGGSFSYFELGDTIEMESLLRGKNLPTYTEFARYLFYTATGEEFNESVLNEATGFIGESKTYEVYLIYKPDIEWLKRNALTLEGCRNLPPFKSKQRLVFAPCKYVDDHTCLEYRIDFCQLPYEIYRIQR</sequence>
<evidence type="ECO:0000313" key="9">
    <source>
        <dbReference type="EMBL" id="EON77977.1"/>
    </source>
</evidence>
<proteinExistence type="inferred from homology"/>
<dbReference type="Proteomes" id="UP000013909">
    <property type="component" value="Unassembled WGS sequence"/>
</dbReference>
<evidence type="ECO:0000256" key="7">
    <source>
        <dbReference type="SAM" id="MobiDB-lite"/>
    </source>
</evidence>
<dbReference type="GO" id="GO:0009007">
    <property type="term" value="F:site-specific DNA-methyltransferase (adenine-specific) activity"/>
    <property type="evidence" value="ECO:0007669"/>
    <property type="project" value="UniProtKB-EC"/>
</dbReference>
<dbReference type="GO" id="GO:0003677">
    <property type="term" value="F:DNA binding"/>
    <property type="evidence" value="ECO:0007669"/>
    <property type="project" value="InterPro"/>
</dbReference>
<comment type="caution">
    <text evidence="9">The sequence shown here is derived from an EMBL/GenBank/DDBJ whole genome shotgun (WGS) entry which is preliminary data.</text>
</comment>
<dbReference type="AlphaFoldDB" id="R7ZV67"/>
<gene>
    <name evidence="9" type="ORF">ADIS_1516</name>
</gene>
<dbReference type="Gene3D" id="3.40.50.150">
    <property type="entry name" value="Vaccinia Virus protein VP39"/>
    <property type="match status" value="1"/>
</dbReference>
<comment type="catalytic activity">
    <reaction evidence="6">
        <text>a 2'-deoxyadenosine in DNA + S-adenosyl-L-methionine = an N(6)-methyl-2'-deoxyadenosine in DNA + S-adenosyl-L-homocysteine + H(+)</text>
        <dbReference type="Rhea" id="RHEA:15197"/>
        <dbReference type="Rhea" id="RHEA-COMP:12418"/>
        <dbReference type="Rhea" id="RHEA-COMP:12419"/>
        <dbReference type="ChEBI" id="CHEBI:15378"/>
        <dbReference type="ChEBI" id="CHEBI:57856"/>
        <dbReference type="ChEBI" id="CHEBI:59789"/>
        <dbReference type="ChEBI" id="CHEBI:90615"/>
        <dbReference type="ChEBI" id="CHEBI:90616"/>
        <dbReference type="EC" id="2.1.1.72"/>
    </reaction>
</comment>
<dbReference type="SUPFAM" id="SSF53335">
    <property type="entry name" value="S-adenosyl-L-methionine-dependent methyltransferases"/>
    <property type="match status" value="1"/>
</dbReference>
<evidence type="ECO:0000256" key="2">
    <source>
        <dbReference type="ARBA" id="ARBA00011900"/>
    </source>
</evidence>
<keyword evidence="10" id="KW-1185">Reference proteome</keyword>
<dbReference type="GO" id="GO:0032259">
    <property type="term" value="P:methylation"/>
    <property type="evidence" value="ECO:0007669"/>
    <property type="project" value="UniProtKB-KW"/>
</dbReference>
<dbReference type="STRING" id="1232681.ADIS_1516"/>
<dbReference type="EC" id="2.1.1.72" evidence="2"/>
<name>R7ZV67_9BACT</name>
<keyword evidence="4 9" id="KW-0808">Transferase</keyword>
<keyword evidence="5" id="KW-0949">S-adenosyl-L-methionine</keyword>
<evidence type="ECO:0000313" key="10">
    <source>
        <dbReference type="Proteomes" id="UP000013909"/>
    </source>
</evidence>
<accession>R7ZV67</accession>
<evidence type="ECO:0000256" key="5">
    <source>
        <dbReference type="ARBA" id="ARBA00022691"/>
    </source>
</evidence>
<feature type="compositionally biased region" description="Basic and acidic residues" evidence="7">
    <location>
        <begin position="206"/>
        <end position="219"/>
    </location>
</feature>
<dbReference type="PATRIC" id="fig|1288963.3.peg.1509"/>
<reference evidence="9 10" key="1">
    <citation type="submission" date="2013-02" db="EMBL/GenBank/DDBJ databases">
        <title>A novel strain isolated from Lonar lake, Maharashtra, India.</title>
        <authorList>
            <person name="Singh A."/>
        </authorList>
    </citation>
    <scope>NUCLEOTIDE SEQUENCE [LARGE SCALE GENOMIC DNA]</scope>
    <source>
        <strain evidence="9 10">AK24</strain>
    </source>
</reference>
<evidence type="ECO:0000256" key="1">
    <source>
        <dbReference type="ARBA" id="ARBA00006594"/>
    </source>
</evidence>
<feature type="region of interest" description="Disordered" evidence="7">
    <location>
        <begin position="206"/>
        <end position="231"/>
    </location>
</feature>
<comment type="similarity">
    <text evidence="1">Belongs to the N(4)/N(6)-methyltransferase family.</text>
</comment>
<evidence type="ECO:0000256" key="4">
    <source>
        <dbReference type="ARBA" id="ARBA00022679"/>
    </source>
</evidence>
<dbReference type="GO" id="GO:0008170">
    <property type="term" value="F:N-methyltransferase activity"/>
    <property type="evidence" value="ECO:0007669"/>
    <property type="project" value="InterPro"/>
</dbReference>
<dbReference type="InterPro" id="IPR002295">
    <property type="entry name" value="N4/N6-MTase_EcoPI_Mod-like"/>
</dbReference>
<dbReference type="InterPro" id="IPR002941">
    <property type="entry name" value="DNA_methylase_N4/N6"/>
</dbReference>
<dbReference type="EMBL" id="AQHR01000044">
    <property type="protein sequence ID" value="EON77977.1"/>
    <property type="molecule type" value="Genomic_DNA"/>
</dbReference>